<feature type="domain" description="Amidohydrolase-related" evidence="2">
    <location>
        <begin position="85"/>
        <end position="430"/>
    </location>
</feature>
<feature type="signal peptide" evidence="1">
    <location>
        <begin position="1"/>
        <end position="23"/>
    </location>
</feature>
<evidence type="ECO:0000259" key="2">
    <source>
        <dbReference type="Pfam" id="PF01979"/>
    </source>
</evidence>
<dbReference type="InterPro" id="IPR057744">
    <property type="entry name" value="OTAase-like"/>
</dbReference>
<organism evidence="3 4">
    <name type="scientific">Dyella telluris</name>
    <dbReference type="NCBI Taxonomy" id="2763498"/>
    <lineage>
        <taxon>Bacteria</taxon>
        <taxon>Pseudomonadati</taxon>
        <taxon>Pseudomonadota</taxon>
        <taxon>Gammaproteobacteria</taxon>
        <taxon>Lysobacterales</taxon>
        <taxon>Rhodanobacteraceae</taxon>
        <taxon>Dyella</taxon>
    </lineage>
</organism>
<feature type="chain" id="PRO_5028860594" evidence="1">
    <location>
        <begin position="24"/>
        <end position="439"/>
    </location>
</feature>
<dbReference type="InterPro" id="IPR051781">
    <property type="entry name" value="Metallo-dep_Hydrolase"/>
</dbReference>
<keyword evidence="4" id="KW-1185">Reference proteome</keyword>
<dbReference type="Gene3D" id="3.20.20.140">
    <property type="entry name" value="Metal-dependent hydrolases"/>
    <property type="match status" value="1"/>
</dbReference>
<reference evidence="3 4" key="1">
    <citation type="submission" date="2020-08" db="EMBL/GenBank/DDBJ databases">
        <title>Dyella sp. G9 isolated from forest soil.</title>
        <authorList>
            <person name="Fu J."/>
            <person name="Qiu L."/>
        </authorList>
    </citation>
    <scope>NUCLEOTIDE SEQUENCE [LARGE SCALE GENOMIC DNA]</scope>
    <source>
        <strain evidence="3 4">G9</strain>
    </source>
</reference>
<dbReference type="PANTHER" id="PTHR43135:SF3">
    <property type="entry name" value="ALPHA-D-RIBOSE 1-METHYLPHOSPHONATE 5-TRIPHOSPHATE DIPHOSPHATASE"/>
    <property type="match status" value="1"/>
</dbReference>
<dbReference type="Proteomes" id="UP000515873">
    <property type="component" value="Chromosome"/>
</dbReference>
<dbReference type="AlphaFoldDB" id="A0A7G8Q1F4"/>
<dbReference type="GO" id="GO:0016810">
    <property type="term" value="F:hydrolase activity, acting on carbon-nitrogen (but not peptide) bonds"/>
    <property type="evidence" value="ECO:0007669"/>
    <property type="project" value="InterPro"/>
</dbReference>
<sequence length="439" mass="46546">MRWKQRQAGLGLWMALMVTGATAATAVPPKGDVLLVPDRVWTADGDAAHPGWAVLVHDGAIAAVGPADSVKAPADATRITLPGATLMPGLVDLHSHVFLHPYNETLWNDQVLKEPQDYRTLEAAAHAKATLLAGFTTLRDLGTEGAGYADVSVKRAIDEGMIPGPRLFVATRAIVATASYGPGPRGFRPDIDLPGGAQEVSGVDEAIRATREQAGHGADWIKLYADYRVGADGSTQPTLSLAEMKAIVDTAHLSGRPVAAHASSDEGVRLAVEAGVDSIEHGYGASEATFRLLKQHGTAYEPTLTAVEATAQYFEHYVPGQGEPTARMKEAERAFRTALKLGVTIGNGSDVGVFTHGDNWREPANMVRDGMTPPQALHAATNVAARILRRSDSFGRIAPGLRADLAAFTGDPSTHIDDLQHPVFVMKDGTVYRSPAVTP</sequence>
<evidence type="ECO:0000313" key="3">
    <source>
        <dbReference type="EMBL" id="QNK00612.1"/>
    </source>
</evidence>
<dbReference type="PANTHER" id="PTHR43135">
    <property type="entry name" value="ALPHA-D-RIBOSE 1-METHYLPHOSPHONATE 5-TRIPHOSPHATE DIPHOSPHATASE"/>
    <property type="match status" value="1"/>
</dbReference>
<keyword evidence="1" id="KW-0732">Signal</keyword>
<dbReference type="CDD" id="cd01299">
    <property type="entry name" value="Met_dep_hydrolase_A"/>
    <property type="match status" value="1"/>
</dbReference>
<dbReference type="InterPro" id="IPR006680">
    <property type="entry name" value="Amidohydro-rel"/>
</dbReference>
<proteinExistence type="predicted"/>
<keyword evidence="3" id="KW-0378">Hydrolase</keyword>
<name>A0A7G8Q1F4_9GAMM</name>
<dbReference type="SUPFAM" id="SSF51338">
    <property type="entry name" value="Composite domain of metallo-dependent hydrolases"/>
    <property type="match status" value="1"/>
</dbReference>
<dbReference type="KEGG" id="dtl:H8F01_16135"/>
<dbReference type="InterPro" id="IPR011059">
    <property type="entry name" value="Metal-dep_hydrolase_composite"/>
</dbReference>
<dbReference type="Pfam" id="PF01979">
    <property type="entry name" value="Amidohydro_1"/>
    <property type="match status" value="1"/>
</dbReference>
<dbReference type="Gene3D" id="2.30.40.10">
    <property type="entry name" value="Urease, subunit C, domain 1"/>
    <property type="match status" value="1"/>
</dbReference>
<evidence type="ECO:0000256" key="1">
    <source>
        <dbReference type="SAM" id="SignalP"/>
    </source>
</evidence>
<protein>
    <submittedName>
        <fullName evidence="3">Amidohydrolase family protein</fullName>
    </submittedName>
</protein>
<evidence type="ECO:0000313" key="4">
    <source>
        <dbReference type="Proteomes" id="UP000515873"/>
    </source>
</evidence>
<gene>
    <name evidence="3" type="ORF">H8F01_16135</name>
</gene>
<dbReference type="EMBL" id="CP060412">
    <property type="protein sequence ID" value="QNK00612.1"/>
    <property type="molecule type" value="Genomic_DNA"/>
</dbReference>
<dbReference type="InterPro" id="IPR032466">
    <property type="entry name" value="Metal_Hydrolase"/>
</dbReference>
<dbReference type="SUPFAM" id="SSF51556">
    <property type="entry name" value="Metallo-dependent hydrolases"/>
    <property type="match status" value="1"/>
</dbReference>
<accession>A0A7G8Q1F4</accession>